<dbReference type="InterPro" id="IPR009851">
    <property type="entry name" value="Mod_r"/>
</dbReference>
<evidence type="ECO:0000313" key="10">
    <source>
        <dbReference type="EMBL" id="CAF1375489.1"/>
    </source>
</evidence>
<evidence type="ECO:0000256" key="7">
    <source>
        <dbReference type="SAM" id="Coils"/>
    </source>
</evidence>
<evidence type="ECO:0000313" key="11">
    <source>
        <dbReference type="EMBL" id="CAF3628086.1"/>
    </source>
</evidence>
<dbReference type="GO" id="GO:0006623">
    <property type="term" value="P:protein targeting to vacuole"/>
    <property type="evidence" value="ECO:0007669"/>
    <property type="project" value="TreeGrafter"/>
</dbReference>
<comment type="subcellular location">
    <subcellularLocation>
        <location evidence="1">Late endosome membrane</location>
        <topology evidence="1">Peripheral membrane protein</topology>
    </subcellularLocation>
</comment>
<dbReference type="Proteomes" id="UP000663829">
    <property type="component" value="Unassembled WGS sequence"/>
</dbReference>
<keyword evidence="5" id="KW-0653">Protein transport</keyword>
<keyword evidence="13" id="KW-1185">Reference proteome</keyword>
<proteinExistence type="inferred from homology"/>
<dbReference type="EMBL" id="CAJNOK010024354">
    <property type="protein sequence ID" value="CAF1375489.1"/>
    <property type="molecule type" value="Genomic_DNA"/>
</dbReference>
<organism evidence="9 13">
    <name type="scientific">Didymodactylos carnosus</name>
    <dbReference type="NCBI Taxonomy" id="1234261"/>
    <lineage>
        <taxon>Eukaryota</taxon>
        <taxon>Metazoa</taxon>
        <taxon>Spiralia</taxon>
        <taxon>Gnathifera</taxon>
        <taxon>Rotifera</taxon>
        <taxon>Eurotatoria</taxon>
        <taxon>Bdelloidea</taxon>
        <taxon>Philodinida</taxon>
        <taxon>Philodinidae</taxon>
        <taxon>Didymodactylos</taxon>
    </lineage>
</organism>
<evidence type="ECO:0000256" key="4">
    <source>
        <dbReference type="ARBA" id="ARBA00022753"/>
    </source>
</evidence>
<name>A0A813VEU3_9BILA</name>
<evidence type="ECO:0000256" key="2">
    <source>
        <dbReference type="ARBA" id="ARBA00007617"/>
    </source>
</evidence>
<dbReference type="GO" id="GO:0000813">
    <property type="term" value="C:ESCRT I complex"/>
    <property type="evidence" value="ECO:0007669"/>
    <property type="project" value="UniProtKB-ARBA"/>
</dbReference>
<dbReference type="GO" id="GO:0031902">
    <property type="term" value="C:late endosome membrane"/>
    <property type="evidence" value="ECO:0007669"/>
    <property type="project" value="UniProtKB-SubCell"/>
</dbReference>
<dbReference type="GO" id="GO:0006612">
    <property type="term" value="P:protein targeting to membrane"/>
    <property type="evidence" value="ECO:0007669"/>
    <property type="project" value="TreeGrafter"/>
</dbReference>
<evidence type="ECO:0000259" key="8">
    <source>
        <dbReference type="Pfam" id="PF07200"/>
    </source>
</evidence>
<reference evidence="9" key="1">
    <citation type="submission" date="2021-02" db="EMBL/GenBank/DDBJ databases">
        <authorList>
            <person name="Nowell W R."/>
        </authorList>
    </citation>
    <scope>NUCLEOTIDE SEQUENCE</scope>
</reference>
<dbReference type="EMBL" id="CAJOBA010046031">
    <property type="protein sequence ID" value="CAF4184348.1"/>
    <property type="molecule type" value="Genomic_DNA"/>
</dbReference>
<dbReference type="EMBL" id="CAJOBC010000807">
    <property type="protein sequence ID" value="CAF3628086.1"/>
    <property type="molecule type" value="Genomic_DNA"/>
</dbReference>
<dbReference type="Proteomes" id="UP000682733">
    <property type="component" value="Unassembled WGS sequence"/>
</dbReference>
<comment type="similarity">
    <text evidence="2">Belongs to the VPS37 family.</text>
</comment>
<feature type="domain" description="VPS37 C-terminal" evidence="8">
    <location>
        <begin position="19"/>
        <end position="165"/>
    </location>
</feature>
<keyword evidence="7" id="KW-0175">Coiled coil</keyword>
<evidence type="ECO:0000313" key="9">
    <source>
        <dbReference type="EMBL" id="CAF0840734.1"/>
    </source>
</evidence>
<evidence type="ECO:0000256" key="5">
    <source>
        <dbReference type="ARBA" id="ARBA00022927"/>
    </source>
</evidence>
<dbReference type="Proteomes" id="UP000677228">
    <property type="component" value="Unassembled WGS sequence"/>
</dbReference>
<dbReference type="Proteomes" id="UP000681722">
    <property type="component" value="Unassembled WGS sequence"/>
</dbReference>
<sequence>MDYVNIDGSLYEARNIISQMDVEDLKKIIANDDEILKIVRNLSEVQQLEVTKESLKENAKRLALKNLDKGPVLIQARQHLSELHDELGQMREEYKTVRRQYEEDTGDANPEMIWVIMQSTASELDRTTDQTADDFFYGEKTEEEVSEFERKFIESRKKAHELKVKAEKLNELMQVSQATQCLQPRGGYGFNEY</sequence>
<dbReference type="EMBL" id="CAJNOQ010000807">
    <property type="protein sequence ID" value="CAF0840734.1"/>
    <property type="molecule type" value="Genomic_DNA"/>
</dbReference>
<evidence type="ECO:0000256" key="1">
    <source>
        <dbReference type="ARBA" id="ARBA00004633"/>
    </source>
</evidence>
<evidence type="ECO:0000256" key="6">
    <source>
        <dbReference type="ARBA" id="ARBA00025010"/>
    </source>
</evidence>
<gene>
    <name evidence="9" type="ORF">GPM918_LOCUS5551</name>
    <name evidence="10" type="ORF">OVA965_LOCUS31870</name>
    <name evidence="11" type="ORF">SRO942_LOCUS5551</name>
    <name evidence="12" type="ORF">TMI583_LOCUS32715</name>
</gene>
<feature type="coiled-coil region" evidence="7">
    <location>
        <begin position="38"/>
        <end position="100"/>
    </location>
</feature>
<comment type="function">
    <text evidence="6">Component of the ESCRT-I complex, a regulator of vesicular trafficking process. Required for the sorting of endocytic ubiquitinated cargos into multivesicular bodies. May be involved in cell growth and differentiation.</text>
</comment>
<dbReference type="AlphaFoldDB" id="A0A813VEU3"/>
<keyword evidence="4" id="KW-0967">Endosome</keyword>
<dbReference type="OrthoDB" id="10004364at2759"/>
<comment type="caution">
    <text evidence="9">The sequence shown here is derived from an EMBL/GenBank/DDBJ whole genome shotgun (WGS) entry which is preliminary data.</text>
</comment>
<dbReference type="PANTHER" id="PTHR13678">
    <property type="entry name" value="VACUOLAR PROTEIN SORTING-ASSOCIATED PROTEIN 37"/>
    <property type="match status" value="1"/>
</dbReference>
<dbReference type="Pfam" id="PF07200">
    <property type="entry name" value="Mod_r"/>
    <property type="match status" value="1"/>
</dbReference>
<evidence type="ECO:0000313" key="12">
    <source>
        <dbReference type="EMBL" id="CAF4184348.1"/>
    </source>
</evidence>
<accession>A0A813VEU3</accession>
<dbReference type="GO" id="GO:0043162">
    <property type="term" value="P:ubiquitin-dependent protein catabolic process via the multivesicular body sorting pathway"/>
    <property type="evidence" value="ECO:0007669"/>
    <property type="project" value="TreeGrafter"/>
</dbReference>
<evidence type="ECO:0000256" key="3">
    <source>
        <dbReference type="ARBA" id="ARBA00022448"/>
    </source>
</evidence>
<dbReference type="PANTHER" id="PTHR13678:SF27">
    <property type="entry name" value="LD45836P"/>
    <property type="match status" value="1"/>
</dbReference>
<keyword evidence="3" id="KW-0813">Transport</keyword>
<protein>
    <recommendedName>
        <fullName evidence="8">VPS37 C-terminal domain-containing protein</fullName>
    </recommendedName>
</protein>
<evidence type="ECO:0000313" key="13">
    <source>
        <dbReference type="Proteomes" id="UP000663829"/>
    </source>
</evidence>